<accession>A0A6I3KKI5</accession>
<dbReference type="Pfam" id="PF00294">
    <property type="entry name" value="PfkB"/>
    <property type="match status" value="1"/>
</dbReference>
<evidence type="ECO:0000256" key="3">
    <source>
        <dbReference type="ARBA" id="ARBA00022777"/>
    </source>
</evidence>
<protein>
    <submittedName>
        <fullName evidence="5">Adenosine kinase</fullName>
    </submittedName>
</protein>
<dbReference type="AlphaFoldDB" id="A0A6I3KKI5"/>
<dbReference type="PANTHER" id="PTHR43320:SF3">
    <property type="entry name" value="CARBOHYDRATE KINASE PFKB DOMAIN-CONTAINING PROTEIN"/>
    <property type="match status" value="1"/>
</dbReference>
<gene>
    <name evidence="5" type="ORF">GIW81_11515</name>
</gene>
<evidence type="ECO:0000256" key="1">
    <source>
        <dbReference type="ARBA" id="ARBA00010688"/>
    </source>
</evidence>
<dbReference type="CDD" id="cd01168">
    <property type="entry name" value="adenosine_kinase"/>
    <property type="match status" value="1"/>
</dbReference>
<dbReference type="Gene3D" id="3.30.1110.10">
    <property type="match status" value="1"/>
</dbReference>
<proteinExistence type="inferred from homology"/>
<dbReference type="Proteomes" id="UP000440694">
    <property type="component" value="Unassembled WGS sequence"/>
</dbReference>
<keyword evidence="6" id="KW-1185">Reference proteome</keyword>
<dbReference type="EMBL" id="WMBQ01000001">
    <property type="protein sequence ID" value="MTD94959.1"/>
    <property type="molecule type" value="Genomic_DNA"/>
</dbReference>
<reference evidence="5 6" key="1">
    <citation type="submission" date="2019-11" db="EMBL/GenBank/DDBJ databases">
        <title>Identification of a novel strain.</title>
        <authorList>
            <person name="Xu Q."/>
            <person name="Wang G."/>
        </authorList>
    </citation>
    <scope>NUCLEOTIDE SEQUENCE [LARGE SCALE GENOMIC DNA]</scope>
    <source>
        <strain evidence="6">xq</strain>
    </source>
</reference>
<evidence type="ECO:0000256" key="2">
    <source>
        <dbReference type="ARBA" id="ARBA00022679"/>
    </source>
</evidence>
<dbReference type="RefSeq" id="WP_154739315.1">
    <property type="nucleotide sequence ID" value="NZ_WMBQ01000001.1"/>
</dbReference>
<evidence type="ECO:0000259" key="4">
    <source>
        <dbReference type="Pfam" id="PF00294"/>
    </source>
</evidence>
<keyword evidence="3 5" id="KW-0418">Kinase</keyword>
<dbReference type="Gene3D" id="3.40.1190.20">
    <property type="match status" value="1"/>
</dbReference>
<dbReference type="InterPro" id="IPR029056">
    <property type="entry name" value="Ribokinase-like"/>
</dbReference>
<dbReference type="GO" id="GO:0016301">
    <property type="term" value="F:kinase activity"/>
    <property type="evidence" value="ECO:0007669"/>
    <property type="project" value="UniProtKB-KW"/>
</dbReference>
<dbReference type="PANTHER" id="PTHR43320">
    <property type="entry name" value="SUGAR KINASE"/>
    <property type="match status" value="1"/>
</dbReference>
<name>A0A6I3KKI5_9HYPH</name>
<feature type="domain" description="Carbohydrate kinase PfkB" evidence="4">
    <location>
        <begin position="58"/>
        <end position="319"/>
    </location>
</feature>
<dbReference type="InterPro" id="IPR011611">
    <property type="entry name" value="PfkB_dom"/>
</dbReference>
<dbReference type="InterPro" id="IPR052700">
    <property type="entry name" value="Carb_kinase_PfkB-like"/>
</dbReference>
<evidence type="ECO:0000313" key="6">
    <source>
        <dbReference type="Proteomes" id="UP000440694"/>
    </source>
</evidence>
<keyword evidence="2" id="KW-0808">Transferase</keyword>
<dbReference type="SUPFAM" id="SSF53613">
    <property type="entry name" value="Ribokinase-like"/>
    <property type="match status" value="1"/>
</dbReference>
<evidence type="ECO:0000313" key="5">
    <source>
        <dbReference type="EMBL" id="MTD94959.1"/>
    </source>
</evidence>
<organism evidence="5 6">
    <name type="scientific">Hyphomicrobium album</name>
    <dbReference type="NCBI Taxonomy" id="2665159"/>
    <lineage>
        <taxon>Bacteria</taxon>
        <taxon>Pseudomonadati</taxon>
        <taxon>Pseudomonadota</taxon>
        <taxon>Alphaproteobacteria</taxon>
        <taxon>Hyphomicrobiales</taxon>
        <taxon>Hyphomicrobiaceae</taxon>
        <taxon>Hyphomicrobium</taxon>
    </lineage>
</organism>
<comment type="similarity">
    <text evidence="1">Belongs to the carbohydrate kinase PfkB family.</text>
</comment>
<sequence>MQETRYDVVGIGNAIVDIFGHCDDAFLSKHDLAKGFMRLIDAQEADRLYGLMGPAMERSGGSAANTIAGLASFGGKGAFIGRVADDQFGKVFWHDIRASGVAFGTAPATGGLPTAVCLILVTPDGERTMNTFLGASTELGPAEVDAAMIAAAKVTYLEGYLFDKPEAKDAFHAAAAIAAKAGRKTALSLSDAFCVDRHRTDFRKLVKSEIDILFANEKEITALYEVNSFDEAAAAVRGECEIAVLTRSEAGSVIVTQKETVQVRPTRVEKVVDATGAGDLYAAGFLYGYTRNLKLVDCGRLGSLAAAEVISHLGARPELPLSAIAKQEGLIAG</sequence>
<comment type="caution">
    <text evidence="5">The sequence shown here is derived from an EMBL/GenBank/DDBJ whole genome shotgun (WGS) entry which is preliminary data.</text>
</comment>